<evidence type="ECO:0000313" key="7">
    <source>
        <dbReference type="Proteomes" id="UP000008073"/>
    </source>
</evidence>
<evidence type="ECO:0000256" key="1">
    <source>
        <dbReference type="ARBA" id="ARBA00004184"/>
    </source>
</evidence>
<dbReference type="EMBL" id="ACFL01000369">
    <property type="protein sequence ID" value="EEU04974.1"/>
    <property type="molecule type" value="Genomic_DNA"/>
</dbReference>
<dbReference type="InterPro" id="IPR043127">
    <property type="entry name" value="Sec-1-like_dom3a"/>
</dbReference>
<dbReference type="Gene3D" id="1.25.40.60">
    <property type="match status" value="1"/>
</dbReference>
<comment type="subcellular location">
    <subcellularLocation>
        <location evidence="1">Endomembrane system</location>
        <topology evidence="1">Peripheral membrane protein</topology>
    </subcellularLocation>
</comment>
<dbReference type="OrthoDB" id="10266265at2759"/>
<proteinExistence type="inferred from homology"/>
<dbReference type="InterPro" id="IPR043154">
    <property type="entry name" value="Sec-1-like_dom1"/>
</dbReference>
<dbReference type="InterPro" id="IPR027482">
    <property type="entry name" value="Sec1-like_dom2"/>
</dbReference>
<dbReference type="PIRSF" id="PIRSF005715">
    <property type="entry name" value="VPS45_Sec1"/>
    <property type="match status" value="1"/>
</dbReference>
<keyword evidence="4" id="KW-0653">Protein transport</keyword>
<dbReference type="GO" id="GO:0016192">
    <property type="term" value="P:vesicle-mediated transport"/>
    <property type="evidence" value="ECO:0007669"/>
    <property type="project" value="InterPro"/>
</dbReference>
<reference evidence="6 7" key="1">
    <citation type="journal article" date="2009" name="Genome Res.">
        <title>Genome structure of a Saccharomyces cerevisiae strain widely used in bioethanol production.</title>
        <authorList>
            <person name="Argueso J.L."/>
            <person name="Carazzolle M.F."/>
            <person name="Mieczkowski P.A."/>
            <person name="Duarte F.M."/>
            <person name="Netto O.V."/>
            <person name="Missawa S.K."/>
            <person name="Galzerani F."/>
            <person name="Costa G.G."/>
            <person name="Vidal R.O."/>
            <person name="Noronha M.F."/>
            <person name="Dominska M."/>
            <person name="Andrietta M.G."/>
            <person name="Andrietta S.R."/>
            <person name="Cunha A.F."/>
            <person name="Gomes L.H."/>
            <person name="Tavares F.C."/>
            <person name="Alcarde A.R."/>
            <person name="Dietrich F.S."/>
            <person name="McCusker J.H."/>
            <person name="Petes T.D."/>
            <person name="Pereira G.A."/>
        </authorList>
    </citation>
    <scope>NUCLEOTIDE SEQUENCE [LARGE SCALE GENOMIC DNA]</scope>
    <source>
        <strain evidence="6 7">JAY291</strain>
    </source>
</reference>
<keyword evidence="3" id="KW-0813">Transport</keyword>
<dbReference type="FunFam" id="3.40.50.2060:FF:000007">
    <property type="entry name" value="Vacuolar sorting protein"/>
    <property type="match status" value="1"/>
</dbReference>
<protein>
    <submittedName>
        <fullName evidence="6">Vps45p</fullName>
    </submittedName>
</protein>
<dbReference type="SUPFAM" id="SSF56815">
    <property type="entry name" value="Sec1/munc18-like (SM) proteins"/>
    <property type="match status" value="1"/>
</dbReference>
<comment type="caution">
    <text evidence="6">The sequence shown here is derived from an EMBL/GenBank/DDBJ whole genome shotgun (WGS) entry which is preliminary data.</text>
</comment>
<evidence type="ECO:0000256" key="2">
    <source>
        <dbReference type="ARBA" id="ARBA00009884"/>
    </source>
</evidence>
<dbReference type="GO" id="GO:0005794">
    <property type="term" value="C:Golgi apparatus"/>
    <property type="evidence" value="ECO:0007669"/>
    <property type="project" value="UniProtKB-ARBA"/>
</dbReference>
<dbReference type="Gene3D" id="3.40.50.2060">
    <property type="match status" value="1"/>
</dbReference>
<comment type="similarity">
    <text evidence="2">Belongs to the STXBP/unc-18/SEC1 family.</text>
</comment>
<dbReference type="InterPro" id="IPR001619">
    <property type="entry name" value="Sec1-like"/>
</dbReference>
<evidence type="ECO:0000313" key="6">
    <source>
        <dbReference type="EMBL" id="EEU04974.1"/>
    </source>
</evidence>
<dbReference type="GO" id="GO:0098588">
    <property type="term" value="C:bounding membrane of organelle"/>
    <property type="evidence" value="ECO:0007669"/>
    <property type="project" value="UniProtKB-ARBA"/>
</dbReference>
<dbReference type="Proteomes" id="UP000008073">
    <property type="component" value="Unassembled WGS sequence"/>
</dbReference>
<sequence length="578" mass="67028">MNLFDVADFYINKIVTSQSKLSVANVNEHQRIKVLLLDKNTTPTISLCATQSELLKHEIYLVERIENEQREVSRHLRCLVYVKPTEETLQHLLRELRNPRYGEYQIFFSNIVSKSQLERLAESDDLEAVTKVEEIFQDFFILNQDLFSFDLQPREFLSNKLVWSEGGLTKCTNSLVSVLLSLKIKPDIRYEGASKICERLAKEVSYEIGKNERTFFDFPVMDSTPVLLILDRNTDPITPLLQPWTYQSMINEYIGIKRNIVDLSKVPRIDKDLEKVTLSSKQDAFFRDTMYLNFGELGDKVKQYVTTYKDKTQTNSQINSIEDIKNFIEKYPEFRKLSGNVAKHMAIVGELDRQLKIKNIWEISEIEQNLSAHDANEEDFSDLIKLLQNEAVDKYYKLKLACIYSLNNQTSSDKIRQLVEILSQQLPPEDVNFFHKFKSLFSRQDKMTQSNHDKDDILTELARRFNSRMNSKSNTAAENVYMQHIPEISSLLTDLSKNALSRDRFKEIDTQGHRVIGNQQSKDIPQDVILFVIGGVTYEEARLVHDFNGTMNNRMRVVLGGTSILSTKEYMDSIRSAK</sequence>
<dbReference type="AlphaFoldDB" id="C7GW23"/>
<keyword evidence="5" id="KW-0472">Membrane</keyword>
<evidence type="ECO:0000256" key="4">
    <source>
        <dbReference type="ARBA" id="ARBA00022927"/>
    </source>
</evidence>
<accession>C7GW23</accession>
<dbReference type="FunFam" id="3.90.830.10:FF:000009">
    <property type="entry name" value="Vacuolar sorting protein"/>
    <property type="match status" value="1"/>
</dbReference>
<gene>
    <name evidence="6" type="primary">VPS45</name>
    <name evidence="6" type="ORF">C1Q_04687</name>
</gene>
<dbReference type="PANTHER" id="PTHR11679">
    <property type="entry name" value="VESICLE PROTEIN SORTING-ASSOCIATED"/>
    <property type="match status" value="1"/>
</dbReference>
<organism evidence="6 7">
    <name type="scientific">Saccharomyces cerevisiae (strain JAY291)</name>
    <name type="common">Baker's yeast</name>
    <dbReference type="NCBI Taxonomy" id="574961"/>
    <lineage>
        <taxon>Eukaryota</taxon>
        <taxon>Fungi</taxon>
        <taxon>Dikarya</taxon>
        <taxon>Ascomycota</taxon>
        <taxon>Saccharomycotina</taxon>
        <taxon>Saccharomycetes</taxon>
        <taxon>Saccharomycetales</taxon>
        <taxon>Saccharomycetaceae</taxon>
        <taxon>Saccharomyces</taxon>
    </lineage>
</organism>
<dbReference type="GO" id="GO:0031338">
    <property type="term" value="P:regulation of vesicle fusion"/>
    <property type="evidence" value="ECO:0007669"/>
    <property type="project" value="UniProtKB-ARBA"/>
</dbReference>
<dbReference type="InterPro" id="IPR036045">
    <property type="entry name" value="Sec1-like_sf"/>
</dbReference>
<dbReference type="GO" id="GO:0031201">
    <property type="term" value="C:SNARE complex"/>
    <property type="evidence" value="ECO:0007669"/>
    <property type="project" value="UniProtKB-ARBA"/>
</dbReference>
<dbReference type="Pfam" id="PF00995">
    <property type="entry name" value="Sec1"/>
    <property type="match status" value="1"/>
</dbReference>
<dbReference type="Gene3D" id="3.90.830.10">
    <property type="entry name" value="Syntaxin Binding Protein 1, Chain A, domain 2"/>
    <property type="match status" value="1"/>
</dbReference>
<evidence type="ECO:0000256" key="5">
    <source>
        <dbReference type="ARBA" id="ARBA00023136"/>
    </source>
</evidence>
<name>C7GW23_YEAS2</name>
<evidence type="ECO:0000256" key="3">
    <source>
        <dbReference type="ARBA" id="ARBA00022448"/>
    </source>
</evidence>
<dbReference type="Gene3D" id="3.40.50.1910">
    <property type="match status" value="1"/>
</dbReference>
<dbReference type="GO" id="GO:0006886">
    <property type="term" value="P:intracellular protein transport"/>
    <property type="evidence" value="ECO:0007669"/>
    <property type="project" value="UniProtKB-ARBA"/>
</dbReference>